<keyword evidence="2" id="KW-1185">Reference proteome</keyword>
<gene>
    <name evidence="1" type="ORF">SAMEA4475696_02354</name>
</gene>
<organism evidence="1 2">
    <name type="scientific">Dermatophilus congolensis</name>
    <dbReference type="NCBI Taxonomy" id="1863"/>
    <lineage>
        <taxon>Bacteria</taxon>
        <taxon>Bacillati</taxon>
        <taxon>Actinomycetota</taxon>
        <taxon>Actinomycetes</taxon>
        <taxon>Micrococcales</taxon>
        <taxon>Dermatophilaceae</taxon>
        <taxon>Dermatophilus</taxon>
    </lineage>
</organism>
<dbReference type="EMBL" id="LT906453">
    <property type="protein sequence ID" value="SNV25984.1"/>
    <property type="molecule type" value="Genomic_DNA"/>
</dbReference>
<dbReference type="SUPFAM" id="SSF53448">
    <property type="entry name" value="Nucleotide-diphospho-sugar transferases"/>
    <property type="match status" value="1"/>
</dbReference>
<proteinExistence type="predicted"/>
<accession>A0A239VWP9</accession>
<dbReference type="SUPFAM" id="SSF48452">
    <property type="entry name" value="TPR-like"/>
    <property type="match status" value="1"/>
</dbReference>
<dbReference type="Gene3D" id="1.25.40.10">
    <property type="entry name" value="Tetratricopeptide repeat domain"/>
    <property type="match status" value="1"/>
</dbReference>
<dbReference type="KEGG" id="dco:SAMEA4475696_2354"/>
<protein>
    <recommendedName>
        <fullName evidence="3">Glycosyl transferase family 2</fullName>
    </recommendedName>
</protein>
<evidence type="ECO:0000313" key="2">
    <source>
        <dbReference type="Proteomes" id="UP000242637"/>
    </source>
</evidence>
<evidence type="ECO:0000313" key="1">
    <source>
        <dbReference type="EMBL" id="SNV25984.1"/>
    </source>
</evidence>
<dbReference type="InterPro" id="IPR029044">
    <property type="entry name" value="Nucleotide-diphossugar_trans"/>
</dbReference>
<dbReference type="InterPro" id="IPR011990">
    <property type="entry name" value="TPR-like_helical_dom_sf"/>
</dbReference>
<sequence>MTTKLLAACIVATDEATDLRACIASLQRLTPLVSEICVYSIGADPRILDQATSAGATVTTGTGEYDESLARNNAAAMTDATWVLHLTPNDRVTADIERLERLIQATPGMMAQPDLLSILLTYDEDPTEHREKLLYRPAIARFRGIHDPQLEPLIPGRKPTTLTPGRDVITINRATNTPDPATNRSRLERRRRRATTAITTLEHEGTAGDALVTALVERARLHRALGDDNAALTDLTRARATRATRICRWRARQDLASLLIAHNHHNAASAVIAELDRDGADSEYTAWLRALSSASQGKAYSALRTLRTLHNVTAADGRKVPTTTILNERMILAARIGEFDEALDCCIRLVSVHGQPQRFARMLLKLWGGRSAAGLAERLIETGGPNQTAVAAALAQLAEPGPTIAASLLEPTSEKTPTAPTH</sequence>
<dbReference type="AlphaFoldDB" id="A0A239VWP9"/>
<name>A0A239VWP9_9MICO</name>
<dbReference type="Proteomes" id="UP000242637">
    <property type="component" value="Chromosome 1"/>
</dbReference>
<reference evidence="1 2" key="1">
    <citation type="submission" date="2017-06" db="EMBL/GenBank/DDBJ databases">
        <authorList>
            <consortium name="Pathogen Informatics"/>
        </authorList>
    </citation>
    <scope>NUCLEOTIDE SEQUENCE [LARGE SCALE GENOMIC DNA]</scope>
    <source>
        <strain evidence="1 2">NCTC13039</strain>
    </source>
</reference>
<evidence type="ECO:0008006" key="3">
    <source>
        <dbReference type="Google" id="ProtNLM"/>
    </source>
</evidence>
<dbReference type="STRING" id="1121387.GCA_000429885_00716"/>